<name>A0ACC1MAC6_9FUNG</name>
<protein>
    <submittedName>
        <fullName evidence="1">Uncharacterized protein</fullName>
    </submittedName>
</protein>
<organism evidence="1 2">
    <name type="scientific">Coemansia aciculifera</name>
    <dbReference type="NCBI Taxonomy" id="417176"/>
    <lineage>
        <taxon>Eukaryota</taxon>
        <taxon>Fungi</taxon>
        <taxon>Fungi incertae sedis</taxon>
        <taxon>Zoopagomycota</taxon>
        <taxon>Kickxellomycotina</taxon>
        <taxon>Kickxellomycetes</taxon>
        <taxon>Kickxellales</taxon>
        <taxon>Kickxellaceae</taxon>
        <taxon>Coemansia</taxon>
    </lineage>
</organism>
<dbReference type="EMBL" id="JANBVB010000002">
    <property type="protein sequence ID" value="KAJ2900895.1"/>
    <property type="molecule type" value="Genomic_DNA"/>
</dbReference>
<keyword evidence="2" id="KW-1185">Reference proteome</keyword>
<dbReference type="Proteomes" id="UP001139981">
    <property type="component" value="Unassembled WGS sequence"/>
</dbReference>
<proteinExistence type="predicted"/>
<evidence type="ECO:0000313" key="1">
    <source>
        <dbReference type="EMBL" id="KAJ2900895.1"/>
    </source>
</evidence>
<sequence length="774" mass="84633">MSTNSSDVTVDPSSSSAQTSGWEASQQDPSSSNSATPNDQADPQCPGISTPELMQADGLLGCNNDYDINEATIDDDIDKLYREVSRGNCNAVWSFAFPRTLDLCLAASELTAAVALDLEARLLTAAIDKWHYRYMPWKQELSGDQLSMWANSILAWTGCSASAISASSGAIIDKRPLQYGAESAVLYLESLLLFVAHHVKAYPGQHASMPLRPEDCQLILPITKEVVEEPKRYLGARDPKDLVRVTCGIFPLSFKIERQAPPAHHLVVANAEIAASQAEFDAAVRCLARDTKELYFSQHNRRFAWGLTVCCHIVRAYVYGSDTIWISSDMDVTSTAGRQALISLLVDWSLCSVDCLGFDPGVRYAFDAVSGLHLEIDVHEKNASTGEVARRTYFSNKCVVAADGLTGCHTRHFAASASIEAMDEPAFLIKDVWLPLNSNGSGERLVSNTLHYTLGRDSKLMDKLPQLVSTGPVYLWHGDMVVEDTTATIFAGLLNDSCNVSAASSSNICGYSGRQHTRTVMKWAGEIISMADDPSQVVVAISDAMAALQEVLAKCWSLHCNISDRAILFRKTVGGVVGTLAELEYTTYPKNSASAANRDMPELSLFRSIHDLEDVESPYKILGVFESILYLVCWLGTIGVTKAERDVLTKTSPSWLPIQTWNIGGVGYMARWKRGHMNTVHAFGGSITMHMHLGPLRDLAMDLYDALFLHPACSGSIAIPGLPDPLLMRNAFESPVPAKARAVLAKHEAIARRKLSMPPPNAELPQKRSWEQVA</sequence>
<reference evidence="1" key="1">
    <citation type="submission" date="2022-07" db="EMBL/GenBank/DDBJ databases">
        <title>Phylogenomic reconstructions and comparative analyses of Kickxellomycotina fungi.</title>
        <authorList>
            <person name="Reynolds N.K."/>
            <person name="Stajich J.E."/>
            <person name="Barry K."/>
            <person name="Grigoriev I.V."/>
            <person name="Crous P."/>
            <person name="Smith M.E."/>
        </authorList>
    </citation>
    <scope>NUCLEOTIDE SEQUENCE</scope>
    <source>
        <strain evidence="1">CBS 190363</strain>
    </source>
</reference>
<accession>A0ACC1MAC6</accession>
<comment type="caution">
    <text evidence="1">The sequence shown here is derived from an EMBL/GenBank/DDBJ whole genome shotgun (WGS) entry which is preliminary data.</text>
</comment>
<gene>
    <name evidence="1" type="ORF">IWW38_000270</name>
</gene>
<evidence type="ECO:0000313" key="2">
    <source>
        <dbReference type="Proteomes" id="UP001139981"/>
    </source>
</evidence>